<evidence type="ECO:0000313" key="3">
    <source>
        <dbReference type="Proteomes" id="UP000644699"/>
    </source>
</evidence>
<dbReference type="InterPro" id="IPR052345">
    <property type="entry name" value="Rad_response_metalloprotease"/>
</dbReference>
<protein>
    <recommendedName>
        <fullName evidence="1">IrrE N-terminal-like domain-containing protein</fullName>
    </recommendedName>
</protein>
<organism evidence="2 3">
    <name type="scientific">Aureimonas endophytica</name>
    <dbReference type="NCBI Taxonomy" id="2027858"/>
    <lineage>
        <taxon>Bacteria</taxon>
        <taxon>Pseudomonadati</taxon>
        <taxon>Pseudomonadota</taxon>
        <taxon>Alphaproteobacteria</taxon>
        <taxon>Hyphomicrobiales</taxon>
        <taxon>Aurantimonadaceae</taxon>
        <taxon>Aureimonas</taxon>
    </lineage>
</organism>
<dbReference type="AlphaFoldDB" id="A0A916ZQB3"/>
<name>A0A916ZQB3_9HYPH</name>
<dbReference type="Pfam" id="PF06114">
    <property type="entry name" value="Peptidase_M78"/>
    <property type="match status" value="1"/>
</dbReference>
<reference evidence="2" key="2">
    <citation type="submission" date="2020-09" db="EMBL/GenBank/DDBJ databases">
        <authorList>
            <person name="Sun Q."/>
            <person name="Zhou Y."/>
        </authorList>
    </citation>
    <scope>NUCLEOTIDE SEQUENCE</scope>
    <source>
        <strain evidence="2">CGMCC 1.15367</strain>
    </source>
</reference>
<dbReference type="EMBL" id="BMIQ01000004">
    <property type="protein sequence ID" value="GGE08830.1"/>
    <property type="molecule type" value="Genomic_DNA"/>
</dbReference>
<dbReference type="RefSeq" id="WP_188909784.1">
    <property type="nucleotide sequence ID" value="NZ_BMIQ01000004.1"/>
</dbReference>
<dbReference type="PANTHER" id="PTHR43236:SF1">
    <property type="entry name" value="BLL7220 PROTEIN"/>
    <property type="match status" value="1"/>
</dbReference>
<keyword evidence="3" id="KW-1185">Reference proteome</keyword>
<comment type="caution">
    <text evidence="2">The sequence shown here is derived from an EMBL/GenBank/DDBJ whole genome shotgun (WGS) entry which is preliminary data.</text>
</comment>
<evidence type="ECO:0000259" key="1">
    <source>
        <dbReference type="Pfam" id="PF06114"/>
    </source>
</evidence>
<reference evidence="2" key="1">
    <citation type="journal article" date="2014" name="Int. J. Syst. Evol. Microbiol.">
        <title>Complete genome sequence of Corynebacterium casei LMG S-19264T (=DSM 44701T), isolated from a smear-ripened cheese.</title>
        <authorList>
            <consortium name="US DOE Joint Genome Institute (JGI-PGF)"/>
            <person name="Walter F."/>
            <person name="Albersmeier A."/>
            <person name="Kalinowski J."/>
            <person name="Ruckert C."/>
        </authorList>
    </citation>
    <scope>NUCLEOTIDE SEQUENCE</scope>
    <source>
        <strain evidence="2">CGMCC 1.15367</strain>
    </source>
</reference>
<dbReference type="InterPro" id="IPR010359">
    <property type="entry name" value="IrrE_HExxH"/>
</dbReference>
<dbReference type="Proteomes" id="UP000644699">
    <property type="component" value="Unassembled WGS sequence"/>
</dbReference>
<dbReference type="PANTHER" id="PTHR43236">
    <property type="entry name" value="ANTITOXIN HIGA1"/>
    <property type="match status" value="1"/>
</dbReference>
<evidence type="ECO:0000313" key="2">
    <source>
        <dbReference type="EMBL" id="GGE08830.1"/>
    </source>
</evidence>
<dbReference type="Gene3D" id="1.10.10.2910">
    <property type="match status" value="1"/>
</dbReference>
<feature type="domain" description="IrrE N-terminal-like" evidence="1">
    <location>
        <begin position="59"/>
        <end position="162"/>
    </location>
</feature>
<accession>A0A916ZQB3</accession>
<sequence length="167" mass="18933">MSKAQVAEFAEHVANGLAFEPGDPMEPVVAALNGKIRHHDHVARINGIPESILVKPDGRFVIFMTSLTSEKRDRFTLAHELGHRLLHFPLVHDKYPTEKMVATRWVDENDRVQQRAEWEANWFAAAFLMPEEGFLKAVDRFGLGQAAIIYGVSKRAAEIRLKSLRPH</sequence>
<gene>
    <name evidence="2" type="ORF">GCM10011390_29850</name>
</gene>
<proteinExistence type="predicted"/>